<evidence type="ECO:0000313" key="4">
    <source>
        <dbReference type="Proteomes" id="UP000315995"/>
    </source>
</evidence>
<accession>A0A5B8XYC8</accession>
<dbReference type="GO" id="GO:0006313">
    <property type="term" value="P:DNA transposition"/>
    <property type="evidence" value="ECO:0007669"/>
    <property type="project" value="InterPro"/>
</dbReference>
<name>A0A4Y6PLU3_PERCE</name>
<proteinExistence type="predicted"/>
<feature type="region of interest" description="Disordered" evidence="1">
    <location>
        <begin position="184"/>
        <end position="214"/>
    </location>
</feature>
<sequence length="214" mass="24389">MPYTRLRYHFIFATKNRARWIWPDVESFLYPVLVRLIKRAGGHAIRLGGVEDHVHIVSALEPKVSVSDFLERIKSESSQAVRGRFKNLWGFGWQDGYGAFTLNPTDMDRILEYVENQKEHHRTGNLWLPYEKLADKLVGPDGLPANKAPSTSARPIVSRGLRRQHHRLARQMWGASWWTEVSSNSGRSLRSHPATETPLRFTSRGGAPATPPLI</sequence>
<gene>
    <name evidence="3" type="primary">tnpA</name>
    <name evidence="3" type="ORF">FIV42_00045</name>
</gene>
<dbReference type="Gene3D" id="3.30.70.1290">
    <property type="entry name" value="Transposase IS200-like"/>
    <property type="match status" value="1"/>
</dbReference>
<feature type="domain" description="Transposase IS200-like" evidence="2">
    <location>
        <begin position="3"/>
        <end position="117"/>
    </location>
</feature>
<dbReference type="Pfam" id="PF01797">
    <property type="entry name" value="Y1_Tnp"/>
    <property type="match status" value="1"/>
</dbReference>
<dbReference type="PANTHER" id="PTHR33360:SF2">
    <property type="entry name" value="TRANSPOSASE FOR INSERTION SEQUENCE ELEMENT IS200"/>
    <property type="match status" value="1"/>
</dbReference>
<dbReference type="AlphaFoldDB" id="A0A4Y6PLU3"/>
<dbReference type="NCBIfam" id="NF033573">
    <property type="entry name" value="transpos_IS200"/>
    <property type="match status" value="1"/>
</dbReference>
<dbReference type="PANTHER" id="PTHR33360">
    <property type="entry name" value="TRANSPOSASE FOR INSERTION SEQUENCE ELEMENT IS200"/>
    <property type="match status" value="1"/>
</dbReference>
<dbReference type="GO" id="GO:0003677">
    <property type="term" value="F:DNA binding"/>
    <property type="evidence" value="ECO:0007669"/>
    <property type="project" value="InterPro"/>
</dbReference>
<accession>A0A4Y6PLU3</accession>
<evidence type="ECO:0000259" key="2">
    <source>
        <dbReference type="SMART" id="SM01321"/>
    </source>
</evidence>
<organism evidence="3 4">
    <name type="scientific">Persicimonas caeni</name>
    <dbReference type="NCBI Taxonomy" id="2292766"/>
    <lineage>
        <taxon>Bacteria</taxon>
        <taxon>Deltaproteobacteria</taxon>
        <taxon>Bradymonadales</taxon>
        <taxon>Bradymonadaceae</taxon>
        <taxon>Persicimonas</taxon>
    </lineage>
</organism>
<evidence type="ECO:0000256" key="1">
    <source>
        <dbReference type="SAM" id="MobiDB-lite"/>
    </source>
</evidence>
<dbReference type="InterPro" id="IPR002686">
    <property type="entry name" value="Transposase_17"/>
</dbReference>
<reference evidence="3 4" key="1">
    <citation type="submission" date="2019-06" db="EMBL/GenBank/DDBJ databases">
        <title>Persicimonas caeni gen. nov., sp. nov., a predatory bacterium isolated from solar saltern.</title>
        <authorList>
            <person name="Wang S."/>
        </authorList>
    </citation>
    <scope>NUCLEOTIDE SEQUENCE [LARGE SCALE GENOMIC DNA]</scope>
    <source>
        <strain evidence="3 4">YN101</strain>
    </source>
</reference>
<dbReference type="GO" id="GO:0004803">
    <property type="term" value="F:transposase activity"/>
    <property type="evidence" value="ECO:0007669"/>
    <property type="project" value="InterPro"/>
</dbReference>
<dbReference type="OrthoDB" id="9798161at2"/>
<dbReference type="EMBL" id="CP041186">
    <property type="protein sequence ID" value="QDG49183.1"/>
    <property type="molecule type" value="Genomic_DNA"/>
</dbReference>
<keyword evidence="4" id="KW-1185">Reference proteome</keyword>
<dbReference type="RefSeq" id="WP_141195682.1">
    <property type="nucleotide sequence ID" value="NZ_CP041186.1"/>
</dbReference>
<dbReference type="SUPFAM" id="SSF143422">
    <property type="entry name" value="Transposase IS200-like"/>
    <property type="match status" value="1"/>
</dbReference>
<evidence type="ECO:0000313" key="3">
    <source>
        <dbReference type="EMBL" id="QDG49183.1"/>
    </source>
</evidence>
<dbReference type="Proteomes" id="UP000315995">
    <property type="component" value="Chromosome"/>
</dbReference>
<protein>
    <submittedName>
        <fullName evidence="3">IS200/IS605 family transposase</fullName>
    </submittedName>
</protein>
<dbReference type="SMART" id="SM01321">
    <property type="entry name" value="Y1_Tnp"/>
    <property type="match status" value="1"/>
</dbReference>
<dbReference type="InterPro" id="IPR036515">
    <property type="entry name" value="Transposase_17_sf"/>
</dbReference>